<sequence length="44" mass="5023">MLGCLSQSRKKDLEKDIHNFVSSIQTTETPKALAQVPKILNLYY</sequence>
<gene>
    <name evidence="1" type="ORF">EVA_04679</name>
</gene>
<organism evidence="1">
    <name type="scientific">gut metagenome</name>
    <dbReference type="NCBI Taxonomy" id="749906"/>
    <lineage>
        <taxon>unclassified sequences</taxon>
        <taxon>metagenomes</taxon>
        <taxon>organismal metagenomes</taxon>
    </lineage>
</organism>
<dbReference type="EMBL" id="AMCI01000940">
    <property type="protein sequence ID" value="EJX07213.1"/>
    <property type="molecule type" value="Genomic_DNA"/>
</dbReference>
<protein>
    <submittedName>
        <fullName evidence="1">Uncharacterized protein</fullName>
    </submittedName>
</protein>
<proteinExistence type="predicted"/>
<accession>J9GW62</accession>
<evidence type="ECO:0000313" key="1">
    <source>
        <dbReference type="EMBL" id="EJX07213.1"/>
    </source>
</evidence>
<dbReference type="AlphaFoldDB" id="J9GW62"/>
<comment type="caution">
    <text evidence="1">The sequence shown here is derived from an EMBL/GenBank/DDBJ whole genome shotgun (WGS) entry which is preliminary data.</text>
</comment>
<name>J9GW62_9ZZZZ</name>
<reference evidence="1" key="1">
    <citation type="journal article" date="2012" name="PLoS ONE">
        <title>Gene sets for utilization of primary and secondary nutrition supplies in the distal gut of endangered iberian lynx.</title>
        <authorList>
            <person name="Alcaide M."/>
            <person name="Messina E."/>
            <person name="Richter M."/>
            <person name="Bargiela R."/>
            <person name="Peplies J."/>
            <person name="Huws S.A."/>
            <person name="Newbold C.J."/>
            <person name="Golyshin P.N."/>
            <person name="Simon M.A."/>
            <person name="Lopez G."/>
            <person name="Yakimov M.M."/>
            <person name="Ferrer M."/>
        </authorList>
    </citation>
    <scope>NUCLEOTIDE SEQUENCE</scope>
</reference>